<gene>
    <name evidence="1" type="ORF">L6452_22883</name>
</gene>
<proteinExistence type="predicted"/>
<reference evidence="1 2" key="2">
    <citation type="journal article" date="2022" name="Mol. Ecol. Resour.">
        <title>The genomes of chicory, endive, great burdock and yacon provide insights into Asteraceae paleo-polyploidization history and plant inulin production.</title>
        <authorList>
            <person name="Fan W."/>
            <person name="Wang S."/>
            <person name="Wang H."/>
            <person name="Wang A."/>
            <person name="Jiang F."/>
            <person name="Liu H."/>
            <person name="Zhao H."/>
            <person name="Xu D."/>
            <person name="Zhang Y."/>
        </authorList>
    </citation>
    <scope>NUCLEOTIDE SEQUENCE [LARGE SCALE GENOMIC DNA]</scope>
    <source>
        <strain evidence="2">cv. Niubang</strain>
    </source>
</reference>
<name>A0ACB9B0L2_ARCLA</name>
<evidence type="ECO:0000313" key="1">
    <source>
        <dbReference type="EMBL" id="KAI3715894.1"/>
    </source>
</evidence>
<dbReference type="EMBL" id="CM042053">
    <property type="protein sequence ID" value="KAI3715894.1"/>
    <property type="molecule type" value="Genomic_DNA"/>
</dbReference>
<organism evidence="1 2">
    <name type="scientific">Arctium lappa</name>
    <name type="common">Greater burdock</name>
    <name type="synonym">Lappa major</name>
    <dbReference type="NCBI Taxonomy" id="4217"/>
    <lineage>
        <taxon>Eukaryota</taxon>
        <taxon>Viridiplantae</taxon>
        <taxon>Streptophyta</taxon>
        <taxon>Embryophyta</taxon>
        <taxon>Tracheophyta</taxon>
        <taxon>Spermatophyta</taxon>
        <taxon>Magnoliopsida</taxon>
        <taxon>eudicotyledons</taxon>
        <taxon>Gunneridae</taxon>
        <taxon>Pentapetalae</taxon>
        <taxon>asterids</taxon>
        <taxon>campanulids</taxon>
        <taxon>Asterales</taxon>
        <taxon>Asteraceae</taxon>
        <taxon>Carduoideae</taxon>
        <taxon>Cardueae</taxon>
        <taxon>Arctiinae</taxon>
        <taxon>Arctium</taxon>
    </lineage>
</organism>
<accession>A0ACB9B0L2</accession>
<evidence type="ECO:0000313" key="2">
    <source>
        <dbReference type="Proteomes" id="UP001055879"/>
    </source>
</evidence>
<reference evidence="2" key="1">
    <citation type="journal article" date="2022" name="Mol. Ecol. Resour.">
        <title>The genomes of chicory, endive, great burdock and yacon provide insights into Asteraceae palaeo-polyploidization history and plant inulin production.</title>
        <authorList>
            <person name="Fan W."/>
            <person name="Wang S."/>
            <person name="Wang H."/>
            <person name="Wang A."/>
            <person name="Jiang F."/>
            <person name="Liu H."/>
            <person name="Zhao H."/>
            <person name="Xu D."/>
            <person name="Zhang Y."/>
        </authorList>
    </citation>
    <scope>NUCLEOTIDE SEQUENCE [LARGE SCALE GENOMIC DNA]</scope>
    <source>
        <strain evidence="2">cv. Niubang</strain>
    </source>
</reference>
<protein>
    <submittedName>
        <fullName evidence="1">Uncharacterized protein</fullName>
    </submittedName>
</protein>
<dbReference type="Proteomes" id="UP001055879">
    <property type="component" value="Linkage Group LG07"/>
</dbReference>
<sequence length="71" mass="8036">MLHSTRSQSSIPPTIAAQPPHHHWPPHIILPLYALINLLENYVNANTSKVSLSHPVSDAEFDTKINKRRPH</sequence>
<comment type="caution">
    <text evidence="1">The sequence shown here is derived from an EMBL/GenBank/DDBJ whole genome shotgun (WGS) entry which is preliminary data.</text>
</comment>
<keyword evidence="2" id="KW-1185">Reference proteome</keyword>